<dbReference type="RefSeq" id="WP_269442690.1">
    <property type="nucleotide sequence ID" value="NZ_CP097463.1"/>
</dbReference>
<evidence type="ECO:0000259" key="1">
    <source>
        <dbReference type="Pfam" id="PF00561"/>
    </source>
</evidence>
<dbReference type="Proteomes" id="UP001164693">
    <property type="component" value="Chromosome"/>
</dbReference>
<dbReference type="PANTHER" id="PTHR43798:SF33">
    <property type="entry name" value="HYDROLASE, PUTATIVE (AFU_ORTHOLOGUE AFUA_2G14860)-RELATED"/>
    <property type="match status" value="1"/>
</dbReference>
<dbReference type="GO" id="GO:0016787">
    <property type="term" value="F:hydrolase activity"/>
    <property type="evidence" value="ECO:0007669"/>
    <property type="project" value="UniProtKB-KW"/>
</dbReference>
<feature type="domain" description="AB hydrolase-1" evidence="1">
    <location>
        <begin position="57"/>
        <end position="308"/>
    </location>
</feature>
<dbReference type="PANTHER" id="PTHR43798">
    <property type="entry name" value="MONOACYLGLYCEROL LIPASE"/>
    <property type="match status" value="1"/>
</dbReference>
<dbReference type="EMBL" id="CP097463">
    <property type="protein sequence ID" value="WAX56161.1"/>
    <property type="molecule type" value="Genomic_DNA"/>
</dbReference>
<dbReference type="Pfam" id="PF00561">
    <property type="entry name" value="Abhydrolase_1"/>
    <property type="match status" value="1"/>
</dbReference>
<dbReference type="InterPro" id="IPR000073">
    <property type="entry name" value="AB_hydrolase_1"/>
</dbReference>
<organism evidence="2 3">
    <name type="scientific">Jatrophihabitans cynanchi</name>
    <dbReference type="NCBI Taxonomy" id="2944128"/>
    <lineage>
        <taxon>Bacteria</taxon>
        <taxon>Bacillati</taxon>
        <taxon>Actinomycetota</taxon>
        <taxon>Actinomycetes</taxon>
        <taxon>Jatrophihabitantales</taxon>
        <taxon>Jatrophihabitantaceae</taxon>
        <taxon>Jatrophihabitans</taxon>
    </lineage>
</organism>
<protein>
    <submittedName>
        <fullName evidence="2">Alpha/beta hydrolase</fullName>
    </submittedName>
</protein>
<dbReference type="InterPro" id="IPR029058">
    <property type="entry name" value="AB_hydrolase_fold"/>
</dbReference>
<evidence type="ECO:0000313" key="3">
    <source>
        <dbReference type="Proteomes" id="UP001164693"/>
    </source>
</evidence>
<dbReference type="PRINTS" id="PR00111">
    <property type="entry name" value="ABHYDROLASE"/>
</dbReference>
<dbReference type="Gene3D" id="3.40.50.1820">
    <property type="entry name" value="alpha/beta hydrolase"/>
    <property type="match status" value="1"/>
</dbReference>
<proteinExistence type="predicted"/>
<evidence type="ECO:0000313" key="2">
    <source>
        <dbReference type="EMBL" id="WAX56161.1"/>
    </source>
</evidence>
<name>A0ABY7JYM9_9ACTN</name>
<keyword evidence="2" id="KW-0378">Hydrolase</keyword>
<accession>A0ABY7JYM9</accession>
<reference evidence="2" key="1">
    <citation type="submission" date="2022-05" db="EMBL/GenBank/DDBJ databases">
        <title>Jatrophihabitans sp. SB3-54 whole genome sequence.</title>
        <authorList>
            <person name="Suh M.K."/>
            <person name="Eom M.K."/>
            <person name="Kim J.S."/>
            <person name="Kim H.S."/>
            <person name="Do H.E."/>
            <person name="Shin Y.K."/>
            <person name="Lee J.-S."/>
        </authorList>
    </citation>
    <scope>NUCLEOTIDE SEQUENCE</scope>
    <source>
        <strain evidence="2">SB3-54</strain>
    </source>
</reference>
<gene>
    <name evidence="2" type="ORF">M6B22_16685</name>
</gene>
<sequence>MARTPSRSAPAARLSEIELPPLDPDSRVWPDRGVRANGADLCIRHAPALVEDAEPALLVHGLGGSALNWTDFAGQLRTRLDVEMIDLPGHGYSGPSPRRNYSLAEHARTVIAYLDRSARGPVHLVGNSMGGEISLRVAAQRPDLVRTLTLISPAVPDVRRLRLHPLKANPLMVLLVLPGLGGAALRRIGRASAESRVRGTMRIVLADPSRYPAQRLAQDVTETEDRAAMAWANEAMLRSMRGLAMNQLFRARSTWAAIGRVQAPTLVLWGDQDKLVAPDLAGYVAAAVPDSRVLVLTDIGHTAMMEDPQTSARAFFGLLEDAAAVARS</sequence>
<dbReference type="InterPro" id="IPR050266">
    <property type="entry name" value="AB_hydrolase_sf"/>
</dbReference>
<keyword evidence="3" id="KW-1185">Reference proteome</keyword>
<dbReference type="SUPFAM" id="SSF53474">
    <property type="entry name" value="alpha/beta-Hydrolases"/>
    <property type="match status" value="1"/>
</dbReference>